<dbReference type="EMBL" id="JARKIF010000033">
    <property type="protein sequence ID" value="KAJ7611209.1"/>
    <property type="molecule type" value="Genomic_DNA"/>
</dbReference>
<evidence type="ECO:0000256" key="4">
    <source>
        <dbReference type="PROSITE-ProRule" id="PRU00134"/>
    </source>
</evidence>
<dbReference type="InterPro" id="IPR002893">
    <property type="entry name" value="Znf_MYND"/>
</dbReference>
<dbReference type="SUPFAM" id="SSF144232">
    <property type="entry name" value="HIT/MYND zinc finger-like"/>
    <property type="match status" value="1"/>
</dbReference>
<gene>
    <name evidence="6" type="ORF">FB45DRAFT_941273</name>
</gene>
<evidence type="ECO:0000256" key="1">
    <source>
        <dbReference type="ARBA" id="ARBA00022723"/>
    </source>
</evidence>
<dbReference type="AlphaFoldDB" id="A0AAD7FBY9"/>
<organism evidence="6 7">
    <name type="scientific">Roridomyces roridus</name>
    <dbReference type="NCBI Taxonomy" id="1738132"/>
    <lineage>
        <taxon>Eukaryota</taxon>
        <taxon>Fungi</taxon>
        <taxon>Dikarya</taxon>
        <taxon>Basidiomycota</taxon>
        <taxon>Agaricomycotina</taxon>
        <taxon>Agaricomycetes</taxon>
        <taxon>Agaricomycetidae</taxon>
        <taxon>Agaricales</taxon>
        <taxon>Marasmiineae</taxon>
        <taxon>Mycenaceae</taxon>
        <taxon>Roridomyces</taxon>
    </lineage>
</organism>
<sequence>MHPALSTDALRSLPPAIQKSAYAAVGGHSDDFIAMLRTIDDSQGKPKSIWTLLLPLYHGHLDPTKAQRLQQRASEGLGPADADLVVLAFLAVQGLAFAEEVPREACPDIWPGLWLWSQLIAQHDYCLPPHVITCPKDAFLLSFTVMGRIWKFSDAAGKKSIAAEPGFRPTVTKVLALLSGKDVWPAGIQIDGYDTAAHFLHFAVDLENREHHDDLVEGCGGTLRDFATVVVNFVTHLVTKDTQKSLAFLSTALLIIRKTEEVREEFPDLLLECGMATALVIALRKMSAHSLGTHDETLTSGLRMLVSLMFQPRCQVWFAQSLRAGFLRLIASALENPELFDPKHLEAIFIGSTIFLPYRSVLIEFRSSLADMETHMNHTRASQSPAWDAWEGFLSWYDCFLPMAEIHDSSDRVPTRACDNVECDLVSAKADLKRCSCCESVYYCSTDCQRLDWNRGHRKTCTSIRAYSLQNPDLLSSRDRSFLRTIVHEVYKRQISTILMGQLAVMKEAPGRESATLIKQIEGDFAFETLIAPLSHLAIGNVNVGPMWDDQLSRAAASNNRIHLHIIAFPQGPGERKLAKIVPVRMRSAAVGDGLLALVKEIPDGKTLGELRSDPELLAKVEALVRKTGAKDDVFY</sequence>
<evidence type="ECO:0000313" key="6">
    <source>
        <dbReference type="EMBL" id="KAJ7611209.1"/>
    </source>
</evidence>
<dbReference type="GO" id="GO:0008270">
    <property type="term" value="F:zinc ion binding"/>
    <property type="evidence" value="ECO:0007669"/>
    <property type="project" value="UniProtKB-KW"/>
</dbReference>
<keyword evidence="1" id="KW-0479">Metal-binding</keyword>
<proteinExistence type="predicted"/>
<reference evidence="6" key="1">
    <citation type="submission" date="2023-03" db="EMBL/GenBank/DDBJ databases">
        <title>Massive genome expansion in bonnet fungi (Mycena s.s.) driven by repeated elements and novel gene families across ecological guilds.</title>
        <authorList>
            <consortium name="Lawrence Berkeley National Laboratory"/>
            <person name="Harder C.B."/>
            <person name="Miyauchi S."/>
            <person name="Viragh M."/>
            <person name="Kuo A."/>
            <person name="Thoen E."/>
            <person name="Andreopoulos B."/>
            <person name="Lu D."/>
            <person name="Skrede I."/>
            <person name="Drula E."/>
            <person name="Henrissat B."/>
            <person name="Morin E."/>
            <person name="Kohler A."/>
            <person name="Barry K."/>
            <person name="LaButti K."/>
            <person name="Morin E."/>
            <person name="Salamov A."/>
            <person name="Lipzen A."/>
            <person name="Mereny Z."/>
            <person name="Hegedus B."/>
            <person name="Baldrian P."/>
            <person name="Stursova M."/>
            <person name="Weitz H."/>
            <person name="Taylor A."/>
            <person name="Grigoriev I.V."/>
            <person name="Nagy L.G."/>
            <person name="Martin F."/>
            <person name="Kauserud H."/>
        </authorList>
    </citation>
    <scope>NUCLEOTIDE SEQUENCE</scope>
    <source>
        <strain evidence="6">9284</strain>
    </source>
</reference>
<evidence type="ECO:0000256" key="2">
    <source>
        <dbReference type="ARBA" id="ARBA00022771"/>
    </source>
</evidence>
<keyword evidence="7" id="KW-1185">Reference proteome</keyword>
<dbReference type="Gene3D" id="6.10.140.2220">
    <property type="match status" value="1"/>
</dbReference>
<protein>
    <recommendedName>
        <fullName evidence="5">MYND-type domain-containing protein</fullName>
    </recommendedName>
</protein>
<dbReference type="PROSITE" id="PS50865">
    <property type="entry name" value="ZF_MYND_2"/>
    <property type="match status" value="1"/>
</dbReference>
<dbReference type="Proteomes" id="UP001221142">
    <property type="component" value="Unassembled WGS sequence"/>
</dbReference>
<evidence type="ECO:0000313" key="7">
    <source>
        <dbReference type="Proteomes" id="UP001221142"/>
    </source>
</evidence>
<dbReference type="Pfam" id="PF01753">
    <property type="entry name" value="zf-MYND"/>
    <property type="match status" value="1"/>
</dbReference>
<evidence type="ECO:0000259" key="5">
    <source>
        <dbReference type="PROSITE" id="PS50865"/>
    </source>
</evidence>
<keyword evidence="3" id="KW-0862">Zinc</keyword>
<feature type="domain" description="MYND-type" evidence="5">
    <location>
        <begin position="423"/>
        <end position="461"/>
    </location>
</feature>
<name>A0AAD7FBY9_9AGAR</name>
<accession>A0AAD7FBY9</accession>
<comment type="caution">
    <text evidence="6">The sequence shown here is derived from an EMBL/GenBank/DDBJ whole genome shotgun (WGS) entry which is preliminary data.</text>
</comment>
<keyword evidence="2 4" id="KW-0863">Zinc-finger</keyword>
<evidence type="ECO:0000256" key="3">
    <source>
        <dbReference type="ARBA" id="ARBA00022833"/>
    </source>
</evidence>